<keyword evidence="6" id="KW-0677">Repeat</keyword>
<evidence type="ECO:0000256" key="7">
    <source>
        <dbReference type="ARBA" id="ARBA00023306"/>
    </source>
</evidence>
<keyword evidence="4" id="KW-0963">Cytoplasm</keyword>
<evidence type="ECO:0000313" key="10">
    <source>
        <dbReference type="Ensembl" id="ENSCCRP00010048355.1"/>
    </source>
</evidence>
<dbReference type="InterPro" id="IPR051746">
    <property type="entry name" value="Kelch_domain_containing_8"/>
</dbReference>
<protein>
    <recommendedName>
        <fullName evidence="8">Kelch domain-containing protein 8B</fullName>
    </recommendedName>
</protein>
<evidence type="ECO:0000256" key="6">
    <source>
        <dbReference type="ARBA" id="ARBA00022737"/>
    </source>
</evidence>
<keyword evidence="3" id="KW-0880">Kelch repeat</keyword>
<name>A0A8C1KJ45_CYPCA</name>
<comment type="subcellular location">
    <subcellularLocation>
        <location evidence="2">Cytoplasm</location>
    </subcellularLocation>
    <subcellularLocation>
        <location evidence="1">Midbody</location>
    </subcellularLocation>
</comment>
<dbReference type="GO" id="GO:0030496">
    <property type="term" value="C:midbody"/>
    <property type="evidence" value="ECO:0007669"/>
    <property type="project" value="UniProtKB-SubCell"/>
</dbReference>
<sequence>MPIPEMALSPVKSLYWEVFPSMATQRVYCMPVLWAGRLYVLGGCSENGLPLDSAEVLDLESQRWCELPPLPTARAGASAVAVGDHLMVMGGMDAQQSPLASVEVYHPDEGKWERKTGLGQASMGITILENDGKVYALGGMGADTTPQASVRLYEPTKDQWLPLTTMPTPRYGAFSFLRGNKIYVLGVWLKATRSCRMREKRADFVAGCLGGRVIAAGGLGNQPSPLASVESYNQLKRRWEPVAPLPSPRCSCASIQTPNMLFLIGGVSQGPSNAVEALCLKETV</sequence>
<dbReference type="GO" id="GO:1902410">
    <property type="term" value="P:mitotic cytokinetic process"/>
    <property type="evidence" value="ECO:0007669"/>
    <property type="project" value="TreeGrafter"/>
</dbReference>
<evidence type="ECO:0000256" key="5">
    <source>
        <dbReference type="ARBA" id="ARBA00022618"/>
    </source>
</evidence>
<dbReference type="GO" id="GO:0098813">
    <property type="term" value="P:nuclear chromosome segregation"/>
    <property type="evidence" value="ECO:0007669"/>
    <property type="project" value="TreeGrafter"/>
</dbReference>
<evidence type="ECO:0000256" key="8">
    <source>
        <dbReference type="ARBA" id="ARBA00041086"/>
    </source>
</evidence>
<comment type="function">
    <text evidence="9">Involved in pinching off the separated nuclei at the cleavage furrow and in cytokinesis. Required for mitotic integrity and maintenance of chromosomal stability. Protects cells against mitotic errors, centrosomal amplification, micronucleus formation and aneuploidy. Plays a key role of midbody function involving abscission of the daughter cells during cytokinesis and appropriate chromosomal and nuclear segregation into the daughter cells.</text>
</comment>
<dbReference type="Pfam" id="PF01344">
    <property type="entry name" value="Kelch_1"/>
    <property type="match status" value="4"/>
</dbReference>
<evidence type="ECO:0000256" key="2">
    <source>
        <dbReference type="ARBA" id="ARBA00004496"/>
    </source>
</evidence>
<reference evidence="10" key="1">
    <citation type="submission" date="2025-08" db="UniProtKB">
        <authorList>
            <consortium name="Ensembl"/>
        </authorList>
    </citation>
    <scope>IDENTIFICATION</scope>
</reference>
<dbReference type="SUPFAM" id="SSF50965">
    <property type="entry name" value="Galactose oxidase, central domain"/>
    <property type="match status" value="1"/>
</dbReference>
<dbReference type="SMART" id="SM00612">
    <property type="entry name" value="Kelch"/>
    <property type="match status" value="4"/>
</dbReference>
<dbReference type="GO" id="GO:0140014">
    <property type="term" value="P:mitotic nuclear division"/>
    <property type="evidence" value="ECO:0007669"/>
    <property type="project" value="TreeGrafter"/>
</dbReference>
<dbReference type="Gene3D" id="2.120.10.80">
    <property type="entry name" value="Kelch-type beta propeller"/>
    <property type="match status" value="2"/>
</dbReference>
<keyword evidence="7" id="KW-0131">Cell cycle</keyword>
<evidence type="ECO:0000256" key="4">
    <source>
        <dbReference type="ARBA" id="ARBA00022490"/>
    </source>
</evidence>
<dbReference type="PANTHER" id="PTHR46260:SF2">
    <property type="entry name" value="KELCH DOMAIN-CONTAINING PROTEIN 8B"/>
    <property type="match status" value="1"/>
</dbReference>
<evidence type="ECO:0000256" key="1">
    <source>
        <dbReference type="ARBA" id="ARBA00004214"/>
    </source>
</evidence>
<proteinExistence type="predicted"/>
<evidence type="ECO:0000256" key="9">
    <source>
        <dbReference type="ARBA" id="ARBA00045748"/>
    </source>
</evidence>
<organism evidence="10 11">
    <name type="scientific">Cyprinus carpio</name>
    <name type="common">Common carp</name>
    <dbReference type="NCBI Taxonomy" id="7962"/>
    <lineage>
        <taxon>Eukaryota</taxon>
        <taxon>Metazoa</taxon>
        <taxon>Chordata</taxon>
        <taxon>Craniata</taxon>
        <taxon>Vertebrata</taxon>
        <taxon>Euteleostomi</taxon>
        <taxon>Actinopterygii</taxon>
        <taxon>Neopterygii</taxon>
        <taxon>Teleostei</taxon>
        <taxon>Ostariophysi</taxon>
        <taxon>Cypriniformes</taxon>
        <taxon>Cyprinidae</taxon>
        <taxon>Cyprininae</taxon>
        <taxon>Cyprinus</taxon>
    </lineage>
</organism>
<dbReference type="GO" id="GO:0045171">
    <property type="term" value="C:intercellular bridge"/>
    <property type="evidence" value="ECO:0007669"/>
    <property type="project" value="TreeGrafter"/>
</dbReference>
<evidence type="ECO:0000313" key="11">
    <source>
        <dbReference type="Proteomes" id="UP000694427"/>
    </source>
</evidence>
<dbReference type="InterPro" id="IPR006652">
    <property type="entry name" value="Kelch_1"/>
</dbReference>
<dbReference type="GO" id="GO:0005737">
    <property type="term" value="C:cytoplasm"/>
    <property type="evidence" value="ECO:0007669"/>
    <property type="project" value="UniProtKB-SubCell"/>
</dbReference>
<keyword evidence="11" id="KW-1185">Reference proteome</keyword>
<dbReference type="Ensembl" id="ENSCCRT00010053009.1">
    <property type="protein sequence ID" value="ENSCCRP00010048355.1"/>
    <property type="gene ID" value="ENSCCRG00010020459.1"/>
</dbReference>
<dbReference type="GO" id="GO:0110070">
    <property type="term" value="C:cellularization cleavage furrow"/>
    <property type="evidence" value="ECO:0007669"/>
    <property type="project" value="TreeGrafter"/>
</dbReference>
<evidence type="ECO:0000256" key="3">
    <source>
        <dbReference type="ARBA" id="ARBA00022441"/>
    </source>
</evidence>
<dbReference type="PANTHER" id="PTHR46260">
    <property type="entry name" value="RING-TYPE DOMAIN-CONTAINING PROTEIN"/>
    <property type="match status" value="1"/>
</dbReference>
<keyword evidence="5" id="KW-0132">Cell division</keyword>
<dbReference type="InterPro" id="IPR015915">
    <property type="entry name" value="Kelch-typ_b-propeller"/>
</dbReference>
<reference evidence="10" key="2">
    <citation type="submission" date="2025-09" db="UniProtKB">
        <authorList>
            <consortium name="Ensembl"/>
        </authorList>
    </citation>
    <scope>IDENTIFICATION</scope>
</reference>
<accession>A0A8C1KJ45</accession>
<dbReference type="InterPro" id="IPR011043">
    <property type="entry name" value="Gal_Oxase/kelch_b-propeller"/>
</dbReference>
<dbReference type="AlphaFoldDB" id="A0A8C1KJ45"/>
<dbReference type="Proteomes" id="UP000694427">
    <property type="component" value="Unplaced"/>
</dbReference>